<proteinExistence type="predicted"/>
<evidence type="ECO:0000259" key="1">
    <source>
        <dbReference type="PROSITE" id="PS50943"/>
    </source>
</evidence>
<dbReference type="PROSITE" id="PS50943">
    <property type="entry name" value="HTH_CROC1"/>
    <property type="match status" value="1"/>
</dbReference>
<dbReference type="RefSeq" id="WP_393165533.1">
    <property type="nucleotide sequence ID" value="NZ_JBICRM010000008.1"/>
</dbReference>
<name>A0ABW7AAV1_9ACTN</name>
<dbReference type="Gene3D" id="1.10.260.40">
    <property type="entry name" value="lambda repressor-like DNA-binding domains"/>
    <property type="match status" value="1"/>
</dbReference>
<protein>
    <submittedName>
        <fullName evidence="2">Helix-turn-helix domain-containing protein</fullName>
    </submittedName>
</protein>
<dbReference type="CDD" id="cd00093">
    <property type="entry name" value="HTH_XRE"/>
    <property type="match status" value="1"/>
</dbReference>
<dbReference type="EMBL" id="JBICRM010000008">
    <property type="protein sequence ID" value="MFG1704465.1"/>
    <property type="molecule type" value="Genomic_DNA"/>
</dbReference>
<comment type="caution">
    <text evidence="2">The sequence shown here is derived from an EMBL/GenBank/DDBJ whole genome shotgun (WGS) entry which is preliminary data.</text>
</comment>
<accession>A0ABW7AAV1</accession>
<dbReference type="SMART" id="SM00530">
    <property type="entry name" value="HTH_XRE"/>
    <property type="match status" value="1"/>
</dbReference>
<sequence length="284" mass="31919">MPAETSPTVRRRRLAAELRRLRTERDMSMQLVAERMDMTAASLSRIETGRRGIRPRDLRILLDLYDVTETERETLLSLAREAQQKGWWQQYGNVLPSEYATLIGLEAEASTVRNYEQSLVPGLLQTEAYTRAITTAFRPSDSPEEIDRLVAVRLKRQERLDESAFNLSAIISEAVIHQHVGTPAIRADQLRHLANANRRPNVMIQVLPFRAGEHAALTGSFSIVGFPAPSDMDIVYLENMTSAVYLEEPSEVRRYESVFDYLKASALSPNDSASMLIEVSGGLA</sequence>
<dbReference type="InterPro" id="IPR001387">
    <property type="entry name" value="Cro/C1-type_HTH"/>
</dbReference>
<keyword evidence="3" id="KW-1185">Reference proteome</keyword>
<dbReference type="Pfam" id="PF19054">
    <property type="entry name" value="DUF5753"/>
    <property type="match status" value="1"/>
</dbReference>
<dbReference type="Pfam" id="PF13560">
    <property type="entry name" value="HTH_31"/>
    <property type="match status" value="1"/>
</dbReference>
<dbReference type="Proteomes" id="UP001603978">
    <property type="component" value="Unassembled WGS sequence"/>
</dbReference>
<dbReference type="InterPro" id="IPR043917">
    <property type="entry name" value="DUF5753"/>
</dbReference>
<dbReference type="InterPro" id="IPR010982">
    <property type="entry name" value="Lambda_DNA-bd_dom_sf"/>
</dbReference>
<dbReference type="SUPFAM" id="SSF47413">
    <property type="entry name" value="lambda repressor-like DNA-binding domains"/>
    <property type="match status" value="1"/>
</dbReference>
<evidence type="ECO:0000313" key="3">
    <source>
        <dbReference type="Proteomes" id="UP001603978"/>
    </source>
</evidence>
<gene>
    <name evidence="2" type="ORF">ACFLIM_14845</name>
</gene>
<evidence type="ECO:0000313" key="2">
    <source>
        <dbReference type="EMBL" id="MFG1704465.1"/>
    </source>
</evidence>
<reference evidence="2 3" key="1">
    <citation type="submission" date="2024-10" db="EMBL/GenBank/DDBJ databases">
        <authorList>
            <person name="Topkara A.R."/>
            <person name="Saygin H."/>
        </authorList>
    </citation>
    <scope>NUCLEOTIDE SEQUENCE [LARGE SCALE GENOMIC DNA]</scope>
    <source>
        <strain evidence="2 3">M3C6</strain>
    </source>
</reference>
<organism evidence="2 3">
    <name type="scientific">Nonomuraea marmarensis</name>
    <dbReference type="NCBI Taxonomy" id="3351344"/>
    <lineage>
        <taxon>Bacteria</taxon>
        <taxon>Bacillati</taxon>
        <taxon>Actinomycetota</taxon>
        <taxon>Actinomycetes</taxon>
        <taxon>Streptosporangiales</taxon>
        <taxon>Streptosporangiaceae</taxon>
        <taxon>Nonomuraea</taxon>
    </lineage>
</organism>
<feature type="domain" description="HTH cro/C1-type" evidence="1">
    <location>
        <begin position="18"/>
        <end position="72"/>
    </location>
</feature>